<dbReference type="EMBL" id="JAHCVK010000004">
    <property type="protein sequence ID" value="MBT0653653.1"/>
    <property type="molecule type" value="Genomic_DNA"/>
</dbReference>
<evidence type="ECO:0000256" key="8">
    <source>
        <dbReference type="ARBA" id="ARBA00023004"/>
    </source>
</evidence>
<protein>
    <recommendedName>
        <fullName evidence="3">tRNA (N(6)-L-threonylcarbamoyladenosine(37)-C(2))-methylthiotransferase</fullName>
        <ecNumber evidence="3">2.8.4.5</ecNumber>
    </recommendedName>
    <alternativeName>
        <fullName evidence="10">tRNA-t(6)A37 methylthiotransferase</fullName>
    </alternativeName>
</protein>
<evidence type="ECO:0000256" key="5">
    <source>
        <dbReference type="ARBA" id="ARBA00022679"/>
    </source>
</evidence>
<dbReference type="InterPro" id="IPR007197">
    <property type="entry name" value="rSAM"/>
</dbReference>
<dbReference type="InterPro" id="IPR002792">
    <property type="entry name" value="TRAM_dom"/>
</dbReference>
<evidence type="ECO:0000256" key="4">
    <source>
        <dbReference type="ARBA" id="ARBA00022485"/>
    </source>
</evidence>
<dbReference type="Gene3D" id="3.80.30.20">
    <property type="entry name" value="tm_1862 like domain"/>
    <property type="match status" value="1"/>
</dbReference>
<dbReference type="Proteomes" id="UP000756860">
    <property type="component" value="Unassembled WGS sequence"/>
</dbReference>
<dbReference type="InterPro" id="IPR006467">
    <property type="entry name" value="MiaB-like_bact"/>
</dbReference>
<dbReference type="PROSITE" id="PS51449">
    <property type="entry name" value="MTTASE_N"/>
    <property type="match status" value="1"/>
</dbReference>
<dbReference type="CDD" id="cd01335">
    <property type="entry name" value="Radical_SAM"/>
    <property type="match status" value="1"/>
</dbReference>
<dbReference type="RefSeq" id="WP_214175648.1">
    <property type="nucleotide sequence ID" value="NZ_JAHCVK010000004.1"/>
</dbReference>
<gene>
    <name evidence="15" type="primary">mtaB</name>
    <name evidence="15" type="ORF">KI810_11345</name>
</gene>
<sequence length="431" mass="47552">MQTVAITTLGCKINQFESAAMGEALGKEGFQLLPFEAAADIYVINTCTVTAKTDAESRKLIRRARRRNPAARIVVTGCYAQVAFEELQEMEGVNLIIGNLEKKGLVGLLRELGDEQRVLVSDISRVRETEGTHLESFTEHTRAFLQVQNGCDAFCSYCIVPYARGGSRSVPLAEALAGVRTFAAAGFQEVVLTGIHLGGYGLDLNPPITLLHLLKGVEEGRLVPRLRVGSVEPTEVTRELIAFLTSSRTVCPHFHIPLQSGDDQVLQRMNRNYTTARFRDVVESLVTAIPDVCIGCDIIAGFPGETAEEFTRTLEFIQSLPLAYLHVFPFSPREGTPAATMVGQVNPSVIRERAQALRRVSDEKRRAYFRRFLGRVLPVLVLRPDSDGLVHGLSRNYLPMVIAGGDELVNREVPVRIVAVERELVRGEVIL</sequence>
<feature type="domain" description="MTTase N-terminal" evidence="13">
    <location>
        <begin position="2"/>
        <end position="114"/>
    </location>
</feature>
<name>A0ABS5SE80_9BACT</name>
<dbReference type="PANTHER" id="PTHR11918:SF45">
    <property type="entry name" value="THREONYLCARBAMOYLADENOSINE TRNA METHYLTHIOTRANSFERASE"/>
    <property type="match status" value="1"/>
</dbReference>
<evidence type="ECO:0000256" key="10">
    <source>
        <dbReference type="ARBA" id="ARBA00031213"/>
    </source>
</evidence>
<evidence type="ECO:0000259" key="13">
    <source>
        <dbReference type="PROSITE" id="PS51449"/>
    </source>
</evidence>
<evidence type="ECO:0000313" key="16">
    <source>
        <dbReference type="Proteomes" id="UP000756860"/>
    </source>
</evidence>
<dbReference type="InterPro" id="IPR006638">
    <property type="entry name" value="Elp3/MiaA/NifB-like_rSAM"/>
</dbReference>
<dbReference type="SUPFAM" id="SSF102114">
    <property type="entry name" value="Radical SAM enzymes"/>
    <property type="match status" value="1"/>
</dbReference>
<comment type="caution">
    <text evidence="15">The sequence shown here is derived from an EMBL/GenBank/DDBJ whole genome shotgun (WGS) entry which is preliminary data.</text>
</comment>
<keyword evidence="7" id="KW-0479">Metal-binding</keyword>
<dbReference type="EC" id="2.8.4.5" evidence="3"/>
<dbReference type="PROSITE" id="PS50926">
    <property type="entry name" value="TRAM"/>
    <property type="match status" value="1"/>
</dbReference>
<evidence type="ECO:0000256" key="1">
    <source>
        <dbReference type="ARBA" id="ARBA00001966"/>
    </source>
</evidence>
<keyword evidence="5" id="KW-0808">Transferase</keyword>
<dbReference type="SFLD" id="SFLDG01061">
    <property type="entry name" value="methylthiotransferase"/>
    <property type="match status" value="1"/>
</dbReference>
<dbReference type="NCBIfam" id="TIGR00089">
    <property type="entry name" value="MiaB/RimO family radical SAM methylthiotransferase"/>
    <property type="match status" value="1"/>
</dbReference>
<dbReference type="SMART" id="SM00729">
    <property type="entry name" value="Elp3"/>
    <property type="match status" value="1"/>
</dbReference>
<dbReference type="Pfam" id="PF04055">
    <property type="entry name" value="Radical_SAM"/>
    <property type="match status" value="1"/>
</dbReference>
<feature type="domain" description="Radical SAM core" evidence="14">
    <location>
        <begin position="137"/>
        <end position="367"/>
    </location>
</feature>
<dbReference type="NCBIfam" id="TIGR01579">
    <property type="entry name" value="MiaB-like-C"/>
    <property type="match status" value="1"/>
</dbReference>
<keyword evidence="4" id="KW-0004">4Fe-4S</keyword>
<dbReference type="SFLD" id="SFLDS00029">
    <property type="entry name" value="Radical_SAM"/>
    <property type="match status" value="1"/>
</dbReference>
<evidence type="ECO:0000256" key="2">
    <source>
        <dbReference type="ARBA" id="ARBA00002399"/>
    </source>
</evidence>
<organism evidence="15 16">
    <name type="scientific">Geomobilimonas luticola</name>
    <dbReference type="NCBI Taxonomy" id="1114878"/>
    <lineage>
        <taxon>Bacteria</taxon>
        <taxon>Pseudomonadati</taxon>
        <taxon>Thermodesulfobacteriota</taxon>
        <taxon>Desulfuromonadia</taxon>
        <taxon>Geobacterales</taxon>
        <taxon>Geobacteraceae</taxon>
        <taxon>Geomobilimonas</taxon>
    </lineage>
</organism>
<evidence type="ECO:0000313" key="15">
    <source>
        <dbReference type="EMBL" id="MBT0653653.1"/>
    </source>
</evidence>
<evidence type="ECO:0000259" key="14">
    <source>
        <dbReference type="PROSITE" id="PS51918"/>
    </source>
</evidence>
<evidence type="ECO:0000256" key="9">
    <source>
        <dbReference type="ARBA" id="ARBA00023014"/>
    </source>
</evidence>
<evidence type="ECO:0000256" key="11">
    <source>
        <dbReference type="ARBA" id="ARBA00051661"/>
    </source>
</evidence>
<dbReference type="InterPro" id="IPR038135">
    <property type="entry name" value="Methylthiotransferase_N_sf"/>
</dbReference>
<dbReference type="InterPro" id="IPR020612">
    <property type="entry name" value="Methylthiotransferase_CS"/>
</dbReference>
<dbReference type="PANTHER" id="PTHR11918">
    <property type="entry name" value="RADICAL SAM PROTEINS"/>
    <property type="match status" value="1"/>
</dbReference>
<keyword evidence="9" id="KW-0411">Iron-sulfur</keyword>
<proteinExistence type="predicted"/>
<dbReference type="PROSITE" id="PS51918">
    <property type="entry name" value="RADICAL_SAM"/>
    <property type="match status" value="1"/>
</dbReference>
<dbReference type="PROSITE" id="PS01278">
    <property type="entry name" value="MTTASE_RADICAL"/>
    <property type="match status" value="1"/>
</dbReference>
<dbReference type="InterPro" id="IPR013848">
    <property type="entry name" value="Methylthiotransferase_N"/>
</dbReference>
<reference evidence="15 16" key="1">
    <citation type="submission" date="2021-05" db="EMBL/GenBank/DDBJ databases">
        <title>The draft genome of Geobacter luticola JCM 17780.</title>
        <authorList>
            <person name="Xu Z."/>
            <person name="Masuda Y."/>
            <person name="Itoh H."/>
            <person name="Senoo K."/>
        </authorList>
    </citation>
    <scope>NUCLEOTIDE SEQUENCE [LARGE SCALE GENOMIC DNA]</scope>
    <source>
        <strain evidence="15 16">JCM 17780</strain>
    </source>
</reference>
<dbReference type="SFLD" id="SFLDG01082">
    <property type="entry name" value="B12-binding_domain_containing"/>
    <property type="match status" value="1"/>
</dbReference>
<comment type="catalytic activity">
    <reaction evidence="11">
        <text>N(6)-L-threonylcarbamoyladenosine(37) in tRNA + (sulfur carrier)-SH + AH2 + 2 S-adenosyl-L-methionine = 2-methylsulfanyl-N(6)-L-threonylcarbamoyladenosine(37) in tRNA + (sulfur carrier)-H + 5'-deoxyadenosine + L-methionine + A + S-adenosyl-L-homocysteine + 2 H(+)</text>
        <dbReference type="Rhea" id="RHEA:37075"/>
        <dbReference type="Rhea" id="RHEA-COMP:10163"/>
        <dbReference type="Rhea" id="RHEA-COMP:11092"/>
        <dbReference type="Rhea" id="RHEA-COMP:14737"/>
        <dbReference type="Rhea" id="RHEA-COMP:14739"/>
        <dbReference type="ChEBI" id="CHEBI:13193"/>
        <dbReference type="ChEBI" id="CHEBI:15378"/>
        <dbReference type="ChEBI" id="CHEBI:17319"/>
        <dbReference type="ChEBI" id="CHEBI:17499"/>
        <dbReference type="ChEBI" id="CHEBI:29917"/>
        <dbReference type="ChEBI" id="CHEBI:57844"/>
        <dbReference type="ChEBI" id="CHEBI:57856"/>
        <dbReference type="ChEBI" id="CHEBI:59789"/>
        <dbReference type="ChEBI" id="CHEBI:64428"/>
        <dbReference type="ChEBI" id="CHEBI:74418"/>
        <dbReference type="ChEBI" id="CHEBI:74420"/>
        <dbReference type="EC" id="2.8.4.5"/>
    </reaction>
</comment>
<dbReference type="InterPro" id="IPR005839">
    <property type="entry name" value="Methylthiotransferase"/>
</dbReference>
<dbReference type="Pfam" id="PF00919">
    <property type="entry name" value="UPF0004"/>
    <property type="match status" value="1"/>
</dbReference>
<feature type="domain" description="TRAM" evidence="12">
    <location>
        <begin position="370"/>
        <end position="431"/>
    </location>
</feature>
<accession>A0ABS5SE80</accession>
<comment type="cofactor">
    <cofactor evidence="1">
        <name>[4Fe-4S] cluster</name>
        <dbReference type="ChEBI" id="CHEBI:49883"/>
    </cofactor>
</comment>
<keyword evidence="8" id="KW-0408">Iron</keyword>
<evidence type="ECO:0000259" key="12">
    <source>
        <dbReference type="PROSITE" id="PS50926"/>
    </source>
</evidence>
<evidence type="ECO:0000256" key="7">
    <source>
        <dbReference type="ARBA" id="ARBA00022723"/>
    </source>
</evidence>
<evidence type="ECO:0000256" key="3">
    <source>
        <dbReference type="ARBA" id="ARBA00013273"/>
    </source>
</evidence>
<dbReference type="InterPro" id="IPR023404">
    <property type="entry name" value="rSAM_horseshoe"/>
</dbReference>
<dbReference type="Gene3D" id="3.40.50.12160">
    <property type="entry name" value="Methylthiotransferase, N-terminal domain"/>
    <property type="match status" value="1"/>
</dbReference>
<evidence type="ECO:0000256" key="6">
    <source>
        <dbReference type="ARBA" id="ARBA00022691"/>
    </source>
</evidence>
<dbReference type="Pfam" id="PF01938">
    <property type="entry name" value="TRAM"/>
    <property type="match status" value="1"/>
</dbReference>
<comment type="function">
    <text evidence="2">Catalyzes the methylthiolation of N6-threonylcarbamoyladenosine (t(6)A), leading to the formation of 2-methylthio-N6-threonylcarbamoyladenosine (ms(2)t(6)A) at position 37 in tRNAs that read codons beginning with adenine.</text>
</comment>
<dbReference type="InterPro" id="IPR058240">
    <property type="entry name" value="rSAM_sf"/>
</dbReference>
<keyword evidence="16" id="KW-1185">Reference proteome</keyword>
<keyword evidence="6" id="KW-0949">S-adenosyl-L-methionine</keyword>